<dbReference type="PANTHER" id="PTHR43767:SF12">
    <property type="entry name" value="AMP-DEPENDENT SYNTHETASE AND LIGASE"/>
    <property type="match status" value="1"/>
</dbReference>
<evidence type="ECO:0000313" key="3">
    <source>
        <dbReference type="EMBL" id="EOD64389.1"/>
    </source>
</evidence>
<dbReference type="InterPro" id="IPR045851">
    <property type="entry name" value="AMP-bd_C_sf"/>
</dbReference>
<dbReference type="AlphaFoldDB" id="R1I1Q2"/>
<comment type="caution">
    <text evidence="3">The sequence shown here is derived from an EMBL/GenBank/DDBJ whole genome shotgun (WGS) entry which is preliminary data.</text>
</comment>
<accession>R1I1Q2</accession>
<dbReference type="InterPro" id="IPR025110">
    <property type="entry name" value="AMP-bd_C"/>
</dbReference>
<protein>
    <submittedName>
        <fullName evidence="3">Beta-ketoacyl synthase</fullName>
    </submittedName>
</protein>
<dbReference type="InterPro" id="IPR000873">
    <property type="entry name" value="AMP-dep_synth/lig_dom"/>
</dbReference>
<dbReference type="Pfam" id="PF00501">
    <property type="entry name" value="AMP-binding"/>
    <property type="match status" value="1"/>
</dbReference>
<feature type="domain" description="AMP-dependent synthetase/ligase" evidence="1">
    <location>
        <begin position="15"/>
        <end position="370"/>
    </location>
</feature>
<dbReference type="InterPro" id="IPR042099">
    <property type="entry name" value="ANL_N_sf"/>
</dbReference>
<dbReference type="Gene3D" id="3.30.300.30">
    <property type="match status" value="1"/>
</dbReference>
<keyword evidence="4" id="KW-1185">Reference proteome</keyword>
<dbReference type="Gene3D" id="3.40.50.12780">
    <property type="entry name" value="N-terminal domain of ligase-like"/>
    <property type="match status" value="1"/>
</dbReference>
<feature type="non-terminal residue" evidence="3">
    <location>
        <position position="550"/>
    </location>
</feature>
<dbReference type="EMBL" id="AOUO01000514">
    <property type="protein sequence ID" value="EOD64389.1"/>
    <property type="molecule type" value="Genomic_DNA"/>
</dbReference>
<dbReference type="PANTHER" id="PTHR43767">
    <property type="entry name" value="LONG-CHAIN-FATTY-ACID--COA LIGASE"/>
    <property type="match status" value="1"/>
</dbReference>
<evidence type="ECO:0000259" key="2">
    <source>
        <dbReference type="Pfam" id="PF13193"/>
    </source>
</evidence>
<dbReference type="GO" id="GO:0016877">
    <property type="term" value="F:ligase activity, forming carbon-sulfur bonds"/>
    <property type="evidence" value="ECO:0007669"/>
    <property type="project" value="UniProtKB-ARBA"/>
</dbReference>
<reference evidence="3 4" key="1">
    <citation type="submission" date="2013-02" db="EMBL/GenBank/DDBJ databases">
        <title>Draft genome sequence of Amycolatopsis vancoresmycina strain DSM 44592T.</title>
        <authorList>
            <person name="Kumar S."/>
            <person name="Kaur N."/>
            <person name="Kaur C."/>
            <person name="Raghava G.P.S."/>
            <person name="Mayilraj S."/>
        </authorList>
    </citation>
    <scope>NUCLEOTIDE SEQUENCE [LARGE SCALE GENOMIC DNA]</scope>
    <source>
        <strain evidence="3 4">DSM 44592</strain>
    </source>
</reference>
<proteinExistence type="predicted"/>
<sequence length="550" mass="57468">MLRTDLIRPVPELLRERALHHADRLAYSDGERSLTYAQLEMRTRRLAGHLAGLRLQPGDRAMICLGDRVETVESYFAVLRASALSVPVDPGATDAELAYRLEDCGARLVITDHAHAERFRRLLPGQPLVLVGAGPPVAGCVSWESLVAREPKAPARDDLGLDEPAWILYTSGTTGLPKGVVSTQRSCLWSVAASYVPALGLSADDRVLWPLPLFHSLSHVVCVLGAVSVGASVRVLPGISVGDVLGAVDEFEPTVLAGVPALYQGLVNAGGAGFPLVRVGLTGGAVLPVAVRWAFEGVTGVPLVDAYGSTESCGAIAVTWVGGSGPAGSCGLPVLGLAVRLVGVDSGLDVAAGAEGEVWVRGPNVMLGYWNQPAATAEVLVDGWLRTGDLARADESGFLTVTGRVKELIVRGGENVHPGEVEEVVRAVPGVLDVAVVGRSHGVLGEVPVVFVVAGPGGFDPAELVRVCREQLAFFKVPVAVYQIGAVPRTASGKVRRHALLDLPARLRAVGDGEYESLLRLDWVPRPLLPAPLGPAGSWAVAGPDAGALA</sequence>
<evidence type="ECO:0000313" key="4">
    <source>
        <dbReference type="Proteomes" id="UP000014139"/>
    </source>
</evidence>
<dbReference type="eggNOG" id="COG0318">
    <property type="taxonomic scope" value="Bacteria"/>
</dbReference>
<feature type="domain" description="AMP-binding enzyme C-terminal" evidence="2">
    <location>
        <begin position="420"/>
        <end position="494"/>
    </location>
</feature>
<dbReference type="Proteomes" id="UP000014139">
    <property type="component" value="Unassembled WGS sequence"/>
</dbReference>
<dbReference type="InterPro" id="IPR020845">
    <property type="entry name" value="AMP-binding_CS"/>
</dbReference>
<dbReference type="OrthoDB" id="9778690at2"/>
<dbReference type="SUPFAM" id="SSF56801">
    <property type="entry name" value="Acetyl-CoA synthetase-like"/>
    <property type="match status" value="1"/>
</dbReference>
<dbReference type="RefSeq" id="WP_004558830.1">
    <property type="nucleotide sequence ID" value="NZ_AOUO01000514.1"/>
</dbReference>
<dbReference type="InterPro" id="IPR050237">
    <property type="entry name" value="ATP-dep_AMP-bd_enzyme"/>
</dbReference>
<evidence type="ECO:0000259" key="1">
    <source>
        <dbReference type="Pfam" id="PF00501"/>
    </source>
</evidence>
<name>R1I1Q2_9PSEU</name>
<dbReference type="Pfam" id="PF13193">
    <property type="entry name" value="AMP-binding_C"/>
    <property type="match status" value="1"/>
</dbReference>
<dbReference type="PROSITE" id="PS00455">
    <property type="entry name" value="AMP_BINDING"/>
    <property type="match status" value="1"/>
</dbReference>
<organism evidence="3 4">
    <name type="scientific">Amycolatopsis vancoresmycina DSM 44592</name>
    <dbReference type="NCBI Taxonomy" id="1292037"/>
    <lineage>
        <taxon>Bacteria</taxon>
        <taxon>Bacillati</taxon>
        <taxon>Actinomycetota</taxon>
        <taxon>Actinomycetes</taxon>
        <taxon>Pseudonocardiales</taxon>
        <taxon>Pseudonocardiaceae</taxon>
        <taxon>Amycolatopsis</taxon>
    </lineage>
</organism>
<gene>
    <name evidence="3" type="ORF">H480_32133</name>
</gene>